<dbReference type="OrthoDB" id="1099576at2"/>
<dbReference type="InterPro" id="IPR006860">
    <property type="entry name" value="FecR"/>
</dbReference>
<dbReference type="eggNOG" id="COG3712">
    <property type="taxonomic scope" value="Bacteria"/>
</dbReference>
<proteinExistence type="predicted"/>
<accession>C1DDL2</accession>
<dbReference type="STRING" id="322710.Avin_17700"/>
<evidence type="ECO:0000313" key="4">
    <source>
        <dbReference type="Proteomes" id="UP000002424"/>
    </source>
</evidence>
<evidence type="ECO:0000259" key="2">
    <source>
        <dbReference type="Pfam" id="PF16220"/>
    </source>
</evidence>
<evidence type="ECO:0000259" key="1">
    <source>
        <dbReference type="Pfam" id="PF04773"/>
    </source>
</evidence>
<dbReference type="EnsemblBacteria" id="ACO77983">
    <property type="protein sequence ID" value="ACO77983"/>
    <property type="gene ID" value="Avin_17700"/>
</dbReference>
<dbReference type="AlphaFoldDB" id="C1DDL2"/>
<dbReference type="Proteomes" id="UP000002424">
    <property type="component" value="Chromosome"/>
</dbReference>
<dbReference type="InterPro" id="IPR012373">
    <property type="entry name" value="Ferrdict_sens_TM"/>
</dbReference>
<dbReference type="GO" id="GO:0016989">
    <property type="term" value="F:sigma factor antagonist activity"/>
    <property type="evidence" value="ECO:0007669"/>
    <property type="project" value="TreeGrafter"/>
</dbReference>
<dbReference type="Gene3D" id="2.60.120.1440">
    <property type="match status" value="1"/>
</dbReference>
<dbReference type="PIRSF" id="PIRSF018266">
    <property type="entry name" value="FecR"/>
    <property type="match status" value="1"/>
</dbReference>
<gene>
    <name evidence="3" type="ordered locus">Avin_17700</name>
</gene>
<dbReference type="InterPro" id="IPR032623">
    <property type="entry name" value="FecR_N"/>
</dbReference>
<reference evidence="3 4" key="1">
    <citation type="journal article" date="2009" name="J. Bacteriol.">
        <title>Genome sequence of Azotobacter vinelandii, an obligate aerobe specialized to support diverse anaerobic metabolic processes.</title>
        <authorList>
            <person name="Setubal J.C."/>
            <person name="dos Santos P."/>
            <person name="Goldman B.S."/>
            <person name="Ertesvag H."/>
            <person name="Espin G."/>
            <person name="Rubio L.M."/>
            <person name="Valla S."/>
            <person name="Almeida N.F."/>
            <person name="Balasubramanian D."/>
            <person name="Cromes L."/>
            <person name="Curatti L."/>
            <person name="Du Z."/>
            <person name="Godsy E."/>
            <person name="Goodner B."/>
            <person name="Hellner-Burris K."/>
            <person name="Hernandez J.A."/>
            <person name="Houmiel K."/>
            <person name="Imperial J."/>
            <person name="Kennedy C."/>
            <person name="Larson T.J."/>
            <person name="Latreille P."/>
            <person name="Ligon L.S."/>
            <person name="Lu J."/>
            <person name="Maerk M."/>
            <person name="Miller N.M."/>
            <person name="Norton S."/>
            <person name="O'Carroll I.P."/>
            <person name="Paulsen I."/>
            <person name="Raulfs E.C."/>
            <person name="Roemer R."/>
            <person name="Rosser J."/>
            <person name="Segura D."/>
            <person name="Slater S."/>
            <person name="Stricklin S.L."/>
            <person name="Studholme D.J."/>
            <person name="Sun J."/>
            <person name="Viana C.J."/>
            <person name="Wallin E."/>
            <person name="Wang B."/>
            <person name="Wheeler C."/>
            <person name="Zhu H."/>
            <person name="Dean D.R."/>
            <person name="Dixon R."/>
            <person name="Wood D."/>
        </authorList>
    </citation>
    <scope>NUCLEOTIDE SEQUENCE [LARGE SCALE GENOMIC DNA]</scope>
    <source>
        <strain evidence="4">DJ / ATCC BAA-1303</strain>
    </source>
</reference>
<dbReference type="GeneID" id="88185031"/>
<protein>
    <submittedName>
        <fullName evidence="3">Anti-sigma factor, FecR family</fullName>
    </submittedName>
</protein>
<dbReference type="HOGENOM" id="CLU_050192_0_0_6"/>
<name>C1DDL2_AZOVD</name>
<dbReference type="EMBL" id="CP001157">
    <property type="protein sequence ID" value="ACO77983.1"/>
    <property type="molecule type" value="Genomic_DNA"/>
</dbReference>
<dbReference type="Pfam" id="PF16220">
    <property type="entry name" value="DUF4880"/>
    <property type="match status" value="1"/>
</dbReference>
<dbReference type="PANTHER" id="PTHR30273">
    <property type="entry name" value="PERIPLASMIC SIGNAL SENSOR AND SIGMA FACTOR ACTIVATOR FECR-RELATED"/>
    <property type="match status" value="1"/>
</dbReference>
<feature type="domain" description="FecR protein" evidence="1">
    <location>
        <begin position="119"/>
        <end position="207"/>
    </location>
</feature>
<dbReference type="RefSeq" id="WP_012700393.1">
    <property type="nucleotide sequence ID" value="NC_012560.1"/>
</dbReference>
<evidence type="ECO:0000313" key="3">
    <source>
        <dbReference type="EMBL" id="ACO77983.1"/>
    </source>
</evidence>
<keyword evidence="4" id="KW-1185">Reference proteome</keyword>
<dbReference type="PANTHER" id="PTHR30273:SF2">
    <property type="entry name" value="PROTEIN FECR"/>
    <property type="match status" value="1"/>
</dbReference>
<feature type="domain" description="FecR N-terminal" evidence="2">
    <location>
        <begin position="11"/>
        <end position="51"/>
    </location>
</feature>
<dbReference type="Pfam" id="PF04773">
    <property type="entry name" value="FecR"/>
    <property type="match status" value="1"/>
</dbReference>
<dbReference type="KEGG" id="avn:Avin_17700"/>
<organism evidence="3 4">
    <name type="scientific">Azotobacter vinelandii (strain DJ / ATCC BAA-1303)</name>
    <dbReference type="NCBI Taxonomy" id="322710"/>
    <lineage>
        <taxon>Bacteria</taxon>
        <taxon>Pseudomonadati</taxon>
        <taxon>Pseudomonadota</taxon>
        <taxon>Gammaproteobacteria</taxon>
        <taxon>Pseudomonadales</taxon>
        <taxon>Pseudomonadaceae</taxon>
        <taxon>Azotobacter</taxon>
    </lineage>
</organism>
<sequence length="323" mass="35555">MKPPRLDAPTQSAVDWTLRLDPERATSEDRQAFAAWLAADSRHVAAWQRVNGLLQQPLADLQRAEVRSPGQLDAAKRALDTPASAQRRRLLGGLSLLALGLSGTAAVDRLAPLHGLLADHHTSTAQRKSVTLADGTQLILNARTALDVHFNDARRRIHLHEGELLAQVAADPLRPFVIVTAQGQVKASETRLLVRQEAGRSLVSVLRQDAWLQQRDGSETLLHPGQAAWFDERGMRPADASLLTRATWSQGYLESRDEPLGRLIEAMRPYYPGLLRISPAAAEIRTFGIFQVDDIQQALRSLAETLPVRVTSYGPLLTTIDRA</sequence>